<dbReference type="RefSeq" id="WP_307350341.1">
    <property type="nucleotide sequence ID" value="NZ_JAUSVS010000005.1"/>
</dbReference>
<keyword evidence="2 7" id="KW-0812">Transmembrane</keyword>
<comment type="caution">
    <text evidence="9">The sequence shown here is derived from an EMBL/GenBank/DDBJ whole genome shotgun (WGS) entry which is preliminary data.</text>
</comment>
<dbReference type="InterPro" id="IPR051689">
    <property type="entry name" value="Sterol_desaturase/TMEM195"/>
</dbReference>
<evidence type="ECO:0000313" key="10">
    <source>
        <dbReference type="Proteomes" id="UP001228905"/>
    </source>
</evidence>
<evidence type="ECO:0000256" key="5">
    <source>
        <dbReference type="ARBA" id="ARBA00023098"/>
    </source>
</evidence>
<organism evidence="9 10">
    <name type="scientific">Caulobacter ginsengisoli</name>
    <dbReference type="NCBI Taxonomy" id="400775"/>
    <lineage>
        <taxon>Bacteria</taxon>
        <taxon>Pseudomonadati</taxon>
        <taxon>Pseudomonadota</taxon>
        <taxon>Alphaproteobacteria</taxon>
        <taxon>Caulobacterales</taxon>
        <taxon>Caulobacteraceae</taxon>
        <taxon>Caulobacter</taxon>
    </lineage>
</organism>
<dbReference type="EMBL" id="JAUSVS010000005">
    <property type="protein sequence ID" value="MDQ0465168.1"/>
    <property type="molecule type" value="Genomic_DNA"/>
</dbReference>
<evidence type="ECO:0000256" key="4">
    <source>
        <dbReference type="ARBA" id="ARBA00023002"/>
    </source>
</evidence>
<evidence type="ECO:0000259" key="8">
    <source>
        <dbReference type="Pfam" id="PF04116"/>
    </source>
</evidence>
<reference evidence="9 10" key="1">
    <citation type="submission" date="2023-07" db="EMBL/GenBank/DDBJ databases">
        <title>Genomic Encyclopedia of Type Strains, Phase IV (KMG-IV): sequencing the most valuable type-strain genomes for metagenomic binning, comparative biology and taxonomic classification.</title>
        <authorList>
            <person name="Goeker M."/>
        </authorList>
    </citation>
    <scope>NUCLEOTIDE SEQUENCE [LARGE SCALE GENOMIC DNA]</scope>
    <source>
        <strain evidence="9 10">DSM 18695</strain>
    </source>
</reference>
<feature type="transmembrane region" description="Helical" evidence="7">
    <location>
        <begin position="41"/>
        <end position="68"/>
    </location>
</feature>
<dbReference type="PANTHER" id="PTHR21624">
    <property type="entry name" value="STEROL DESATURASE-RELATED PROTEIN"/>
    <property type="match status" value="1"/>
</dbReference>
<dbReference type="InterPro" id="IPR006694">
    <property type="entry name" value="Fatty_acid_hydroxylase"/>
</dbReference>
<proteinExistence type="predicted"/>
<dbReference type="Proteomes" id="UP001228905">
    <property type="component" value="Unassembled WGS sequence"/>
</dbReference>
<name>A0ABU0IT40_9CAUL</name>
<evidence type="ECO:0000313" key="9">
    <source>
        <dbReference type="EMBL" id="MDQ0465168.1"/>
    </source>
</evidence>
<dbReference type="Pfam" id="PF04116">
    <property type="entry name" value="FA_hydroxylase"/>
    <property type="match status" value="1"/>
</dbReference>
<dbReference type="PANTHER" id="PTHR21624:SF1">
    <property type="entry name" value="ALKYLGLYCEROL MONOOXYGENASE"/>
    <property type="match status" value="1"/>
</dbReference>
<protein>
    <submittedName>
        <fullName evidence="9">Sterol desaturase/sphingolipid hydroxylase (Fatty acid hydroxylase superfamily)</fullName>
    </submittedName>
</protein>
<gene>
    <name evidence="9" type="ORF">QO010_002952</name>
</gene>
<keyword evidence="4" id="KW-0560">Oxidoreductase</keyword>
<feature type="domain" description="Fatty acid hydroxylase" evidence="8">
    <location>
        <begin position="89"/>
        <end position="224"/>
    </location>
</feature>
<evidence type="ECO:0000256" key="7">
    <source>
        <dbReference type="SAM" id="Phobius"/>
    </source>
</evidence>
<evidence type="ECO:0000256" key="2">
    <source>
        <dbReference type="ARBA" id="ARBA00022692"/>
    </source>
</evidence>
<comment type="subcellular location">
    <subcellularLocation>
        <location evidence="1">Endomembrane system</location>
        <topology evidence="1">Multi-pass membrane protein</topology>
    </subcellularLocation>
</comment>
<keyword evidence="5" id="KW-0443">Lipid metabolism</keyword>
<keyword evidence="6 7" id="KW-0472">Membrane</keyword>
<keyword evidence="10" id="KW-1185">Reference proteome</keyword>
<evidence type="ECO:0000256" key="1">
    <source>
        <dbReference type="ARBA" id="ARBA00004127"/>
    </source>
</evidence>
<accession>A0ABU0IT40</accession>
<evidence type="ECO:0000256" key="3">
    <source>
        <dbReference type="ARBA" id="ARBA00022989"/>
    </source>
</evidence>
<keyword evidence="3 7" id="KW-1133">Transmembrane helix</keyword>
<feature type="transmembrane region" description="Helical" evidence="7">
    <location>
        <begin position="141"/>
        <end position="164"/>
    </location>
</feature>
<sequence>MNLSANLSSLALLLAAMILLSGIEVLIPLQARGGWSRRHLLPNLALTFLTFATNLVFNIPLLLGLVWLQSKGWGLFNLTGWPPVVELAGAVLALDLAWYVTHVTMHRFAALWRFHAVHHSDPMVDVTTTIRQHPGESVIRYVFLAVFAFAFGASPAGFMIYRIWSALHGLFEHANLRLPQWLDTTITLVFSSPNMHKIHHARDRRHTDRNYTNIFSIWDRLFGTFTPSSHGRDIVYGLDGLDGADQQTTLGLLALPFRDRSGEVAAPLPSARP</sequence>
<feature type="transmembrane region" description="Helical" evidence="7">
    <location>
        <begin position="6"/>
        <end position="29"/>
    </location>
</feature>
<evidence type="ECO:0000256" key="6">
    <source>
        <dbReference type="ARBA" id="ARBA00023136"/>
    </source>
</evidence>
<feature type="transmembrane region" description="Helical" evidence="7">
    <location>
        <begin position="80"/>
        <end position="100"/>
    </location>
</feature>